<reference evidence="2 3" key="1">
    <citation type="journal article" date="2016" name="J. Microbiol.">
        <title>Dankookia rubra gen. nov., sp. nov., an alphaproteobacterium isolated from sediment of a shallow stream.</title>
        <authorList>
            <person name="Kim W.H."/>
            <person name="Kim D.H."/>
            <person name="Kang K."/>
            <person name="Ahn T.Y."/>
        </authorList>
    </citation>
    <scope>NUCLEOTIDE SEQUENCE [LARGE SCALE GENOMIC DNA]</scope>
    <source>
        <strain evidence="2 3">JCM30602</strain>
    </source>
</reference>
<dbReference type="EMBL" id="SMSJ01000155">
    <property type="protein sequence ID" value="TDH58094.1"/>
    <property type="molecule type" value="Genomic_DNA"/>
</dbReference>
<name>A0A4R5Q5B2_9PROT</name>
<sequence length="371" mass="37401">MPPSLPQVPPPASLADAPGRTALDLAPPQAIVVLAAGRDPVALLRGLCALAVQRNTDGLFLAAGAFGVVLVPNGPAATVEGALDSLGPSLPFPVRVTPPVPAGDWALRAGLDAALGWGGPEAVLLTTEAGAVPEARWVARAVAALAAGRLDAVLGQVVPPAGTAASDAAARYAAALAAMAALIDPDPADAEPGDAAHGQAAAASFAIRGAVLRSLGGLPIGPEGGLAGLLAALHRRDGRIRHLEGMRVEASQPPQAIEPAMAAWRRLRARRAVRGFWTAGIGVFERETAEFRRWAARLGLSAGALGAALSASRFGEAWAAVSAASPVLADRSWLPHSALPREILRARLLLAAARLVAPAAARPAASPASPA</sequence>
<comment type="caution">
    <text evidence="2">The sequence shown here is derived from an EMBL/GenBank/DDBJ whole genome shotgun (WGS) entry which is preliminary data.</text>
</comment>
<evidence type="ECO:0000313" key="3">
    <source>
        <dbReference type="Proteomes" id="UP000295096"/>
    </source>
</evidence>
<dbReference type="Proteomes" id="UP000295096">
    <property type="component" value="Unassembled WGS sequence"/>
</dbReference>
<gene>
    <name evidence="2" type="ORF">E2C06_34410</name>
</gene>
<proteinExistence type="predicted"/>
<evidence type="ECO:0000256" key="1">
    <source>
        <dbReference type="SAM" id="MobiDB-lite"/>
    </source>
</evidence>
<accession>A0A4R5Q5B2</accession>
<evidence type="ECO:0000313" key="2">
    <source>
        <dbReference type="EMBL" id="TDH58094.1"/>
    </source>
</evidence>
<protein>
    <submittedName>
        <fullName evidence="2">Uncharacterized protein</fullName>
    </submittedName>
</protein>
<feature type="compositionally biased region" description="Pro residues" evidence="1">
    <location>
        <begin position="1"/>
        <end position="12"/>
    </location>
</feature>
<dbReference type="OrthoDB" id="114108at2"/>
<dbReference type="RefSeq" id="WP_133293060.1">
    <property type="nucleotide sequence ID" value="NZ_SMSJ01000155.1"/>
</dbReference>
<feature type="region of interest" description="Disordered" evidence="1">
    <location>
        <begin position="1"/>
        <end position="20"/>
    </location>
</feature>
<organism evidence="2 3">
    <name type="scientific">Dankookia rubra</name>
    <dbReference type="NCBI Taxonomy" id="1442381"/>
    <lineage>
        <taxon>Bacteria</taxon>
        <taxon>Pseudomonadati</taxon>
        <taxon>Pseudomonadota</taxon>
        <taxon>Alphaproteobacteria</taxon>
        <taxon>Acetobacterales</taxon>
        <taxon>Roseomonadaceae</taxon>
        <taxon>Dankookia</taxon>
    </lineage>
</organism>
<dbReference type="AlphaFoldDB" id="A0A4R5Q5B2"/>
<keyword evidence="3" id="KW-1185">Reference proteome</keyword>